<dbReference type="AlphaFoldDB" id="A0A6S6S8X4"/>
<name>A0A6S6S8X4_9BACT</name>
<accession>A0A6S6S8X4</accession>
<feature type="chain" id="PRO_5028445000" evidence="3">
    <location>
        <begin position="20"/>
        <end position="483"/>
    </location>
</feature>
<dbReference type="Pfam" id="PF02113">
    <property type="entry name" value="Peptidase_S13"/>
    <property type="match status" value="1"/>
</dbReference>
<evidence type="ECO:0000256" key="1">
    <source>
        <dbReference type="ARBA" id="ARBA00006096"/>
    </source>
</evidence>
<keyword evidence="4" id="KW-0121">Carboxypeptidase</keyword>
<reference evidence="4" key="1">
    <citation type="submission" date="2020-01" db="EMBL/GenBank/DDBJ databases">
        <authorList>
            <person name="Meier V. D."/>
            <person name="Meier V D."/>
        </authorList>
    </citation>
    <scope>NUCLEOTIDE SEQUENCE</scope>
    <source>
        <strain evidence="4">HLG_WM_MAG_10</strain>
    </source>
</reference>
<dbReference type="NCBIfam" id="TIGR00666">
    <property type="entry name" value="PBP4"/>
    <property type="match status" value="1"/>
</dbReference>
<dbReference type="Gene3D" id="3.50.80.20">
    <property type="entry name" value="D-Ala-D-Ala carboxypeptidase C, peptidase S13"/>
    <property type="match status" value="1"/>
</dbReference>
<dbReference type="Gene3D" id="3.40.710.10">
    <property type="entry name" value="DD-peptidase/beta-lactamase superfamily"/>
    <property type="match status" value="2"/>
</dbReference>
<comment type="similarity">
    <text evidence="1">Belongs to the peptidase S13 family.</text>
</comment>
<proteinExistence type="inferred from homology"/>
<dbReference type="GO" id="GO:0000270">
    <property type="term" value="P:peptidoglycan metabolic process"/>
    <property type="evidence" value="ECO:0007669"/>
    <property type="project" value="TreeGrafter"/>
</dbReference>
<dbReference type="GO" id="GO:0009002">
    <property type="term" value="F:serine-type D-Ala-D-Ala carboxypeptidase activity"/>
    <property type="evidence" value="ECO:0007669"/>
    <property type="project" value="UniProtKB-EC"/>
</dbReference>
<dbReference type="InterPro" id="IPR012338">
    <property type="entry name" value="Beta-lactam/transpept-like"/>
</dbReference>
<dbReference type="PANTHER" id="PTHR30023:SF0">
    <property type="entry name" value="PENICILLIN-SENSITIVE CARBOXYPEPTIDASE A"/>
    <property type="match status" value="1"/>
</dbReference>
<dbReference type="PRINTS" id="PR00922">
    <property type="entry name" value="DADACBPTASE3"/>
</dbReference>
<dbReference type="EC" id="3.4.16.4" evidence="4"/>
<evidence type="ECO:0000313" key="4">
    <source>
        <dbReference type="EMBL" id="CAA6799527.1"/>
    </source>
</evidence>
<dbReference type="SUPFAM" id="SSF56601">
    <property type="entry name" value="beta-lactamase/transpeptidase-like"/>
    <property type="match status" value="1"/>
</dbReference>
<feature type="signal peptide" evidence="3">
    <location>
        <begin position="1"/>
        <end position="19"/>
    </location>
</feature>
<evidence type="ECO:0000256" key="3">
    <source>
        <dbReference type="SAM" id="SignalP"/>
    </source>
</evidence>
<dbReference type="InterPro" id="IPR000667">
    <property type="entry name" value="Peptidase_S13"/>
</dbReference>
<keyword evidence="3" id="KW-0732">Signal</keyword>
<sequence>MHKILWLSLLLSFPLFLTAQTKIEAALKSFEKDNDLKYASIGFCAIDIQTNQVYAQRAPRKALVPASSMKVITTGAALAILGSDYTFKTFLEYSGSISNGTLNGNLYIRGTGDPSLASPIMDDVLTKEALMAAFVAAIRKAGIRRINGAIVGDGSFFDDQVLVSTWQWGDIGNHYGAGTSGLNYHDNLYYIHFKKAKEYGATPRVDHTVPNIPQLKFNNQVTSAGSRSGDNAYVYSAPYSSEVTLRGTIPKGSGLFDIKAATPDPSLLCAQELSKTLIAGGITVSKKSTTQRLLKNKATTRILYTYSSPPLAAICKHTNEASRNMYCEAMLKAIGAKTKGIGSTESGIAAVTDFWRSRGLDMAGFFMKDGCGLSARNGVSTKTFAEIMRKMYIDKNAFGDFYNQMAIAGRTGTLRNMCRNSSAENNVRAKSGSMNRIRSYTGFVTTKGGKKLAFSMIVNNYSCSGYMMKKKLETLMIALAESY</sequence>
<dbReference type="GO" id="GO:0006508">
    <property type="term" value="P:proteolysis"/>
    <property type="evidence" value="ECO:0007669"/>
    <property type="project" value="InterPro"/>
</dbReference>
<dbReference type="EMBL" id="CACVAQ010000036">
    <property type="protein sequence ID" value="CAA6799527.1"/>
    <property type="molecule type" value="Genomic_DNA"/>
</dbReference>
<evidence type="ECO:0000256" key="2">
    <source>
        <dbReference type="ARBA" id="ARBA00022801"/>
    </source>
</evidence>
<dbReference type="PANTHER" id="PTHR30023">
    <property type="entry name" value="D-ALANYL-D-ALANINE CARBOXYPEPTIDASE"/>
    <property type="match status" value="1"/>
</dbReference>
<keyword evidence="2 4" id="KW-0378">Hydrolase</keyword>
<protein>
    <submittedName>
        <fullName evidence="4">D-alanyl-D-alanine carboxypeptidase (EC)</fullName>
        <ecNumber evidence="4">3.4.16.4</ecNumber>
    </submittedName>
</protein>
<keyword evidence="4" id="KW-0645">Protease</keyword>
<gene>
    <name evidence="4" type="ORF">HELGO_WM29513</name>
</gene>
<organism evidence="4">
    <name type="scientific">uncultured Aureispira sp</name>
    <dbReference type="NCBI Taxonomy" id="1331704"/>
    <lineage>
        <taxon>Bacteria</taxon>
        <taxon>Pseudomonadati</taxon>
        <taxon>Bacteroidota</taxon>
        <taxon>Saprospiria</taxon>
        <taxon>Saprospirales</taxon>
        <taxon>Saprospiraceae</taxon>
        <taxon>Aureispira</taxon>
        <taxon>environmental samples</taxon>
    </lineage>
</organism>